<dbReference type="InterPro" id="IPR050156">
    <property type="entry name" value="TC-AMP_synthase_SUA5"/>
</dbReference>
<evidence type="ECO:0000313" key="13">
    <source>
        <dbReference type="EMBL" id="MUH60430.1"/>
    </source>
</evidence>
<dbReference type="GO" id="GO:0008033">
    <property type="term" value="P:tRNA processing"/>
    <property type="evidence" value="ECO:0007669"/>
    <property type="project" value="UniProtKB-KW"/>
</dbReference>
<protein>
    <recommendedName>
        <fullName evidence="10">L-threonylcarbamoyladenylate synthase</fullName>
        <ecNumber evidence="3">2.7.7.87</ecNumber>
    </recommendedName>
    <alternativeName>
        <fullName evidence="10">L-threonylcarbamoyladenylate synthase</fullName>
    </alternativeName>
</protein>
<comment type="subcellular location">
    <subcellularLocation>
        <location evidence="1">Cytoplasm</location>
    </subcellularLocation>
</comment>
<comment type="similarity">
    <text evidence="2">Belongs to the SUA5 family.</text>
</comment>
<dbReference type="RefSeq" id="WP_155589229.1">
    <property type="nucleotide sequence ID" value="NZ_WNLP01000011.1"/>
</dbReference>
<evidence type="ECO:0000256" key="10">
    <source>
        <dbReference type="ARBA" id="ARBA00029774"/>
    </source>
</evidence>
<dbReference type="EC" id="2.7.7.87" evidence="3"/>
<evidence type="ECO:0000259" key="12">
    <source>
        <dbReference type="PROSITE" id="PS51163"/>
    </source>
</evidence>
<organism evidence="13 14">
    <name type="scientific">Bifidobacterium canis</name>
    <dbReference type="NCBI Taxonomy" id="2610880"/>
    <lineage>
        <taxon>Bacteria</taxon>
        <taxon>Bacillati</taxon>
        <taxon>Actinomycetota</taxon>
        <taxon>Actinomycetes</taxon>
        <taxon>Bifidobacteriales</taxon>
        <taxon>Bifidobacteriaceae</taxon>
        <taxon>Bifidobacterium</taxon>
    </lineage>
</organism>
<dbReference type="Pfam" id="PF01300">
    <property type="entry name" value="Sua5_yciO_yrdC"/>
    <property type="match status" value="1"/>
</dbReference>
<keyword evidence="6" id="KW-0819">tRNA processing</keyword>
<evidence type="ECO:0000256" key="7">
    <source>
        <dbReference type="ARBA" id="ARBA00022695"/>
    </source>
</evidence>
<evidence type="ECO:0000256" key="6">
    <source>
        <dbReference type="ARBA" id="ARBA00022694"/>
    </source>
</evidence>
<keyword evidence="7" id="KW-0548">Nucleotidyltransferase</keyword>
<accession>A0A7K1J7K0</accession>
<dbReference type="Proteomes" id="UP000487882">
    <property type="component" value="Unassembled WGS sequence"/>
</dbReference>
<keyword evidence="14" id="KW-1185">Reference proteome</keyword>
<sequence length="224" mass="23511">MADVRSVDEQSLVDAKRIIEHGGVIVLPTDTVYGIACDPHNPNAIARIYEAKKRARSKALQIIVSSVNDLPSLGLTLPTPLDVLAQRFLPGAFSPIAVADEDCALQTLRVADDGTRTQAIRVPDSDASLRILRAIGPVAASSANRSGNESAQTVDEAVAAFGDDVDLYLDAGPTENHTASTVVAADPDAPDGIVILREGKIPATQLRAALRDSVNPPHDGGLAR</sequence>
<dbReference type="GO" id="GO:0061710">
    <property type="term" value="F:L-threonylcarbamoyladenylate synthase"/>
    <property type="evidence" value="ECO:0007669"/>
    <property type="project" value="UniProtKB-EC"/>
</dbReference>
<feature type="domain" description="YrdC-like" evidence="12">
    <location>
        <begin position="9"/>
        <end position="201"/>
    </location>
</feature>
<dbReference type="EMBL" id="WNLP01000011">
    <property type="protein sequence ID" value="MUH60430.1"/>
    <property type="molecule type" value="Genomic_DNA"/>
</dbReference>
<evidence type="ECO:0000256" key="4">
    <source>
        <dbReference type="ARBA" id="ARBA00022490"/>
    </source>
</evidence>
<evidence type="ECO:0000256" key="8">
    <source>
        <dbReference type="ARBA" id="ARBA00022741"/>
    </source>
</evidence>
<dbReference type="GO" id="GO:0000049">
    <property type="term" value="F:tRNA binding"/>
    <property type="evidence" value="ECO:0007669"/>
    <property type="project" value="TreeGrafter"/>
</dbReference>
<name>A0A7K1J7K0_9BIFI</name>
<evidence type="ECO:0000256" key="2">
    <source>
        <dbReference type="ARBA" id="ARBA00007663"/>
    </source>
</evidence>
<dbReference type="Gene3D" id="3.90.870.10">
    <property type="entry name" value="DHBP synthase"/>
    <property type="match status" value="1"/>
</dbReference>
<dbReference type="AlphaFoldDB" id="A0A7K1J7K0"/>
<dbReference type="GO" id="GO:0006450">
    <property type="term" value="P:regulation of translational fidelity"/>
    <property type="evidence" value="ECO:0007669"/>
    <property type="project" value="TreeGrafter"/>
</dbReference>
<comment type="caution">
    <text evidence="13">The sequence shown here is derived from an EMBL/GenBank/DDBJ whole genome shotgun (WGS) entry which is preliminary data.</text>
</comment>
<keyword evidence="5" id="KW-0808">Transferase</keyword>
<dbReference type="GO" id="GO:0003725">
    <property type="term" value="F:double-stranded RNA binding"/>
    <property type="evidence" value="ECO:0007669"/>
    <property type="project" value="InterPro"/>
</dbReference>
<reference evidence="13 14" key="1">
    <citation type="submission" date="2019-09" db="EMBL/GenBank/DDBJ databases">
        <title>Bifidobacterium canis sp. nov., isolated from the digestive tract of German Shepherd dog puppy.</title>
        <authorList>
            <person name="Bunesova V."/>
        </authorList>
    </citation>
    <scope>NUCLEOTIDE SEQUENCE [LARGE SCALE GENOMIC DNA]</scope>
    <source>
        <strain evidence="13 14">GSD1FS</strain>
    </source>
</reference>
<evidence type="ECO:0000256" key="1">
    <source>
        <dbReference type="ARBA" id="ARBA00004496"/>
    </source>
</evidence>
<evidence type="ECO:0000256" key="5">
    <source>
        <dbReference type="ARBA" id="ARBA00022679"/>
    </source>
</evidence>
<dbReference type="PANTHER" id="PTHR17490:SF16">
    <property type="entry name" value="THREONYLCARBAMOYL-AMP SYNTHASE"/>
    <property type="match status" value="1"/>
</dbReference>
<dbReference type="NCBIfam" id="TIGR00057">
    <property type="entry name" value="L-threonylcarbamoyladenylate synthase"/>
    <property type="match status" value="1"/>
</dbReference>
<dbReference type="GO" id="GO:0005524">
    <property type="term" value="F:ATP binding"/>
    <property type="evidence" value="ECO:0007669"/>
    <property type="project" value="UniProtKB-KW"/>
</dbReference>
<keyword evidence="8" id="KW-0547">Nucleotide-binding</keyword>
<dbReference type="PROSITE" id="PS51163">
    <property type="entry name" value="YRDC"/>
    <property type="match status" value="1"/>
</dbReference>
<gene>
    <name evidence="13" type="ORF">GSD1FS_1801</name>
</gene>
<evidence type="ECO:0000256" key="9">
    <source>
        <dbReference type="ARBA" id="ARBA00022840"/>
    </source>
</evidence>
<dbReference type="InterPro" id="IPR017945">
    <property type="entry name" value="DHBP_synth_RibB-like_a/b_dom"/>
</dbReference>
<evidence type="ECO:0000256" key="3">
    <source>
        <dbReference type="ARBA" id="ARBA00012584"/>
    </source>
</evidence>
<evidence type="ECO:0000313" key="14">
    <source>
        <dbReference type="Proteomes" id="UP000487882"/>
    </source>
</evidence>
<keyword evidence="4" id="KW-0963">Cytoplasm</keyword>
<proteinExistence type="inferred from homology"/>
<dbReference type="GO" id="GO:0005737">
    <property type="term" value="C:cytoplasm"/>
    <property type="evidence" value="ECO:0007669"/>
    <property type="project" value="UniProtKB-SubCell"/>
</dbReference>
<evidence type="ECO:0000256" key="11">
    <source>
        <dbReference type="ARBA" id="ARBA00048366"/>
    </source>
</evidence>
<dbReference type="SUPFAM" id="SSF55821">
    <property type="entry name" value="YrdC/RibB"/>
    <property type="match status" value="1"/>
</dbReference>
<keyword evidence="9" id="KW-0067">ATP-binding</keyword>
<dbReference type="PANTHER" id="PTHR17490">
    <property type="entry name" value="SUA5"/>
    <property type="match status" value="1"/>
</dbReference>
<comment type="catalytic activity">
    <reaction evidence="11">
        <text>L-threonine + hydrogencarbonate + ATP = L-threonylcarbamoyladenylate + diphosphate + H2O</text>
        <dbReference type="Rhea" id="RHEA:36407"/>
        <dbReference type="ChEBI" id="CHEBI:15377"/>
        <dbReference type="ChEBI" id="CHEBI:17544"/>
        <dbReference type="ChEBI" id="CHEBI:30616"/>
        <dbReference type="ChEBI" id="CHEBI:33019"/>
        <dbReference type="ChEBI" id="CHEBI:57926"/>
        <dbReference type="ChEBI" id="CHEBI:73682"/>
        <dbReference type="EC" id="2.7.7.87"/>
    </reaction>
</comment>
<dbReference type="InterPro" id="IPR006070">
    <property type="entry name" value="Sua5-like_dom"/>
</dbReference>